<feature type="binding site" evidence="5 6">
    <location>
        <begin position="194"/>
        <end position="199"/>
    </location>
    <ligand>
        <name>ATP</name>
        <dbReference type="ChEBI" id="CHEBI:30616"/>
    </ligand>
</feature>
<evidence type="ECO:0000313" key="9">
    <source>
        <dbReference type="Proteomes" id="UP000308489"/>
    </source>
</evidence>
<feature type="domain" description="Phosphagen kinase C-terminal" evidence="7">
    <location>
        <begin position="14"/>
        <end position="241"/>
    </location>
</feature>
<feature type="binding site" evidence="5 6">
    <location>
        <position position="112"/>
    </location>
    <ligand>
        <name>ATP</name>
        <dbReference type="ChEBI" id="CHEBI:30616"/>
    </ligand>
</feature>
<dbReference type="Pfam" id="PF00217">
    <property type="entry name" value="ATP-gua_Ptrans"/>
    <property type="match status" value="1"/>
</dbReference>
<dbReference type="EMBL" id="LR590481">
    <property type="protein sequence ID" value="VTQ95238.1"/>
    <property type="molecule type" value="Genomic_DNA"/>
</dbReference>
<evidence type="ECO:0000259" key="7">
    <source>
        <dbReference type="PROSITE" id="PS51510"/>
    </source>
</evidence>
<evidence type="ECO:0000256" key="6">
    <source>
        <dbReference type="PROSITE-ProRule" id="PRU00843"/>
    </source>
</evidence>
<dbReference type="CDD" id="cd07930">
    <property type="entry name" value="bacterial_phosphagen_kinase"/>
    <property type="match status" value="1"/>
</dbReference>
<sequence length="338" mass="38980">MKNWIKSEIEQDDIIISSRVRLARNIKGIPFPHRLNPLKSKDIIDNIENNFKKDDYNFNTIKLWENNDFDNRIYLEKHLISNKLLVNKDRAAFITNSDETISIMINEEDHIRIQAISSGFNLKEVYNQASLVDDKLEEKLSYAFSEKLGYLTSCPTNCGTGLRASVMIHLPALSMEKEMNKILNYLAQLGITIRGLYGEGSKIQGDLYQISNQITLGLSEEEIINNLTAIVEQIKKSEFTAREKLYTNYKYELQDKIFRSFGILKSSIIMSFTEMSELLSNVRMGIELGLINNIPHSIINELLLNCSPSYISKTFNETDEKFINIKRAEIIKEKLKFL</sequence>
<protein>
    <recommendedName>
        <fullName evidence="5">Protein-arginine kinase</fullName>
        <ecNumber evidence="5">2.7.14.1</ecNumber>
    </recommendedName>
</protein>
<dbReference type="PANTHER" id="PTHR11547:SF38">
    <property type="entry name" value="ARGININE KINASE 1-RELATED"/>
    <property type="match status" value="1"/>
</dbReference>
<reference evidence="8 9" key="1">
    <citation type="submission" date="2019-05" db="EMBL/GenBank/DDBJ databases">
        <authorList>
            <consortium name="Pathogen Informatics"/>
        </authorList>
    </citation>
    <scope>NUCLEOTIDE SEQUENCE [LARGE SCALE GENOMIC DNA]</scope>
    <source>
        <strain evidence="8 9">NCTC503</strain>
    </source>
</reference>
<keyword evidence="3 5" id="KW-0418">Kinase</keyword>
<dbReference type="Proteomes" id="UP000308489">
    <property type="component" value="Chromosome 1"/>
</dbReference>
<keyword evidence="2 5" id="KW-0547">Nucleotide-binding</keyword>
<comment type="caution">
    <text evidence="5">Lacks conserved residue(s) required for the propagation of feature annotation.</text>
</comment>
<comment type="similarity">
    <text evidence="5 6">Belongs to the ATP:guanido phosphotransferase family.</text>
</comment>
<dbReference type="GO" id="GO:0046314">
    <property type="term" value="P:phosphocreatine biosynthetic process"/>
    <property type="evidence" value="ECO:0007669"/>
    <property type="project" value="InterPro"/>
</dbReference>
<feature type="binding site" evidence="5 6">
    <location>
        <begin position="17"/>
        <end position="21"/>
    </location>
    <ligand>
        <name>ATP</name>
        <dbReference type="ChEBI" id="CHEBI:30616"/>
    </ligand>
</feature>
<organism evidence="8 9">
    <name type="scientific">Hathewaya histolytica</name>
    <name type="common">Clostridium histolyticum</name>
    <dbReference type="NCBI Taxonomy" id="1498"/>
    <lineage>
        <taxon>Bacteria</taxon>
        <taxon>Bacillati</taxon>
        <taxon>Bacillota</taxon>
        <taxon>Clostridia</taxon>
        <taxon>Eubacteriales</taxon>
        <taxon>Clostridiaceae</taxon>
        <taxon>Hathewaya</taxon>
    </lineage>
</organism>
<dbReference type="GO" id="GO:0004111">
    <property type="term" value="F:creatine kinase activity"/>
    <property type="evidence" value="ECO:0007669"/>
    <property type="project" value="InterPro"/>
</dbReference>
<dbReference type="HAMAP" id="MF_00602">
    <property type="entry name" value="Prot_Arg_kinase"/>
    <property type="match status" value="1"/>
</dbReference>
<evidence type="ECO:0000256" key="4">
    <source>
        <dbReference type="ARBA" id="ARBA00022840"/>
    </source>
</evidence>
<dbReference type="PROSITE" id="PS51510">
    <property type="entry name" value="PHOSPHAGEN_KINASE_C"/>
    <property type="match status" value="1"/>
</dbReference>
<dbReference type="GO" id="GO:0005524">
    <property type="term" value="F:ATP binding"/>
    <property type="evidence" value="ECO:0007669"/>
    <property type="project" value="UniProtKB-UniRule"/>
</dbReference>
<proteinExistence type="inferred from homology"/>
<dbReference type="EC" id="2.7.14.1" evidence="5"/>
<dbReference type="GO" id="GO:0005615">
    <property type="term" value="C:extracellular space"/>
    <property type="evidence" value="ECO:0007669"/>
    <property type="project" value="TreeGrafter"/>
</dbReference>
<keyword evidence="1 5" id="KW-0808">Transferase</keyword>
<evidence type="ECO:0000256" key="3">
    <source>
        <dbReference type="ARBA" id="ARBA00022777"/>
    </source>
</evidence>
<gene>
    <name evidence="5" type="primary">mcsB</name>
    <name evidence="8" type="ORF">NCTC503_02469</name>
</gene>
<dbReference type="AlphaFoldDB" id="A0A4U9RTU3"/>
<evidence type="ECO:0000256" key="5">
    <source>
        <dbReference type="HAMAP-Rule" id="MF_00602"/>
    </source>
</evidence>
<dbReference type="Gene3D" id="3.30.590.10">
    <property type="entry name" value="Glutamine synthetase/guanido kinase, catalytic domain"/>
    <property type="match status" value="1"/>
</dbReference>
<comment type="catalytic activity">
    <reaction evidence="5">
        <text>L-arginyl-[protein] + ATP = N(omega)-phospho-L-arginyl-[protein] + ADP + H(+)</text>
        <dbReference type="Rhea" id="RHEA:43384"/>
        <dbReference type="Rhea" id="RHEA-COMP:10532"/>
        <dbReference type="Rhea" id="RHEA-COMP:10533"/>
        <dbReference type="ChEBI" id="CHEBI:15378"/>
        <dbReference type="ChEBI" id="CHEBI:29965"/>
        <dbReference type="ChEBI" id="CHEBI:30616"/>
        <dbReference type="ChEBI" id="CHEBI:83226"/>
        <dbReference type="ChEBI" id="CHEBI:456216"/>
        <dbReference type="EC" id="2.7.14.1"/>
    </reaction>
</comment>
<dbReference type="SUPFAM" id="SSF55931">
    <property type="entry name" value="Glutamine synthetase/guanido kinase"/>
    <property type="match status" value="1"/>
</dbReference>
<name>A0A4U9RTU3_HATHI</name>
<evidence type="ECO:0000313" key="8">
    <source>
        <dbReference type="EMBL" id="VTQ95238.1"/>
    </source>
</evidence>
<dbReference type="NCBIfam" id="NF002194">
    <property type="entry name" value="PRK01059.1-4"/>
    <property type="match status" value="1"/>
</dbReference>
<dbReference type="InterPro" id="IPR000749">
    <property type="entry name" value="ATP-guanido_PTrfase"/>
</dbReference>
<comment type="function">
    <text evidence="5">Catalyzes the specific phosphorylation of arginine residues in proteins.</text>
</comment>
<dbReference type="InterPro" id="IPR014746">
    <property type="entry name" value="Gln_synth/guanido_kin_cat_dom"/>
</dbReference>
<dbReference type="RefSeq" id="WP_138210993.1">
    <property type="nucleotide sequence ID" value="NZ_CBCRUQ010000002.1"/>
</dbReference>
<keyword evidence="4 5" id="KW-0067">ATP-binding</keyword>
<dbReference type="OrthoDB" id="9791353at2"/>
<dbReference type="InterPro" id="IPR023660">
    <property type="entry name" value="Arg_Kinase"/>
</dbReference>
<accession>A0A4U9RTU3</accession>
<dbReference type="GO" id="GO:1990424">
    <property type="term" value="F:protein arginine kinase activity"/>
    <property type="evidence" value="ECO:0007669"/>
    <property type="project" value="UniProtKB-EC"/>
</dbReference>
<feature type="binding site" evidence="5 6">
    <location>
        <begin position="163"/>
        <end position="167"/>
    </location>
    <ligand>
        <name>ATP</name>
        <dbReference type="ChEBI" id="CHEBI:30616"/>
    </ligand>
</feature>
<keyword evidence="9" id="KW-1185">Reference proteome</keyword>
<dbReference type="KEGG" id="hhw:NCTC503_02469"/>
<feature type="binding site" evidence="5 6">
    <location>
        <position position="78"/>
    </location>
    <ligand>
        <name>ATP</name>
        <dbReference type="ChEBI" id="CHEBI:30616"/>
    </ligand>
</feature>
<evidence type="ECO:0000256" key="1">
    <source>
        <dbReference type="ARBA" id="ARBA00022679"/>
    </source>
</evidence>
<evidence type="ECO:0000256" key="2">
    <source>
        <dbReference type="ARBA" id="ARBA00022741"/>
    </source>
</evidence>
<dbReference type="InterPro" id="IPR022414">
    <property type="entry name" value="ATP-guanido_PTrfase_cat"/>
</dbReference>
<dbReference type="PANTHER" id="PTHR11547">
    <property type="entry name" value="ARGININE OR CREATINE KINASE"/>
    <property type="match status" value="1"/>
</dbReference>